<protein>
    <submittedName>
        <fullName evidence="1">Uncharacterized protein</fullName>
    </submittedName>
</protein>
<gene>
    <name evidence="1" type="ORF">LPJ66_004081</name>
</gene>
<keyword evidence="2" id="KW-1185">Reference proteome</keyword>
<evidence type="ECO:0000313" key="1">
    <source>
        <dbReference type="EMBL" id="KAJ1896294.1"/>
    </source>
</evidence>
<evidence type="ECO:0000313" key="2">
    <source>
        <dbReference type="Proteomes" id="UP001150581"/>
    </source>
</evidence>
<proteinExistence type="predicted"/>
<reference evidence="1" key="1">
    <citation type="submission" date="2022-07" db="EMBL/GenBank/DDBJ databases">
        <title>Phylogenomic reconstructions and comparative analyses of Kickxellomycotina fungi.</title>
        <authorList>
            <person name="Reynolds N.K."/>
            <person name="Stajich J.E."/>
            <person name="Barry K."/>
            <person name="Grigoriev I.V."/>
            <person name="Crous P."/>
            <person name="Smith M.E."/>
        </authorList>
    </citation>
    <scope>NUCLEOTIDE SEQUENCE</scope>
    <source>
        <strain evidence="1">Benny 63K</strain>
    </source>
</reference>
<sequence>KVRTKHESNPEAFNTLEKIVLAEAGTSDRTATQGLLGLEFTAMGVNKNLSTANEELSASFTIAYERTIKQYHNFVVKAAFNLAMRACPSRVDFYKKLGDNQDDVAANLLIWVTALQVLLDKLNIFYSAKDYGKGL</sequence>
<comment type="caution">
    <text evidence="1">The sequence shown here is derived from an EMBL/GenBank/DDBJ whole genome shotgun (WGS) entry which is preliminary data.</text>
</comment>
<feature type="non-terminal residue" evidence="1">
    <location>
        <position position="1"/>
    </location>
</feature>
<accession>A0ACC1IIY5</accession>
<name>A0ACC1IIY5_9FUNG</name>
<dbReference type="EMBL" id="JANBPG010000464">
    <property type="protein sequence ID" value="KAJ1896294.1"/>
    <property type="molecule type" value="Genomic_DNA"/>
</dbReference>
<dbReference type="Proteomes" id="UP001150581">
    <property type="component" value="Unassembled WGS sequence"/>
</dbReference>
<organism evidence="1 2">
    <name type="scientific">Kickxella alabastrina</name>
    <dbReference type="NCBI Taxonomy" id="61397"/>
    <lineage>
        <taxon>Eukaryota</taxon>
        <taxon>Fungi</taxon>
        <taxon>Fungi incertae sedis</taxon>
        <taxon>Zoopagomycota</taxon>
        <taxon>Kickxellomycotina</taxon>
        <taxon>Kickxellomycetes</taxon>
        <taxon>Kickxellales</taxon>
        <taxon>Kickxellaceae</taxon>
        <taxon>Kickxella</taxon>
    </lineage>
</organism>